<evidence type="ECO:0000259" key="3">
    <source>
        <dbReference type="Pfam" id="PF13628"/>
    </source>
</evidence>
<dbReference type="EMBL" id="JAULBC010000002">
    <property type="protein sequence ID" value="MEX6687783.1"/>
    <property type="molecule type" value="Genomic_DNA"/>
</dbReference>
<feature type="region of interest" description="Disordered" evidence="1">
    <location>
        <begin position="25"/>
        <end position="59"/>
    </location>
</feature>
<dbReference type="InterPro" id="IPR025419">
    <property type="entry name" value="DUF4142"/>
</dbReference>
<sequence length="204" mass="21976">MKKLSSLIVIAGVCLLQACGGGTGNRDSVDSAKTMNANKDTTPRASDNDTHDSSKVATTPVDKETADFAVAAANGGMMEVELGKLAQQNGASQRVKDFGKMMVDDHTKVNDQLKSLASAKNITLPANLGDNAQKHVNDMSKKTGKDFDKAYMSMMVDDHKKDIKDFEKAGKDLKDSDVKNLALQSLPTLQKHLDSAQAIYKMVK</sequence>
<dbReference type="PANTHER" id="PTHR38593">
    <property type="entry name" value="BLR2558 PROTEIN"/>
    <property type="match status" value="1"/>
</dbReference>
<reference evidence="4 5" key="1">
    <citation type="submission" date="2023-07" db="EMBL/GenBank/DDBJ databases">
        <authorList>
            <person name="Lian W.-H."/>
        </authorList>
    </citation>
    <scope>NUCLEOTIDE SEQUENCE [LARGE SCALE GENOMIC DNA]</scope>
    <source>
        <strain evidence="4 5">SYSU DXS3180</strain>
    </source>
</reference>
<dbReference type="Pfam" id="PF13628">
    <property type="entry name" value="DUF4142"/>
    <property type="match status" value="1"/>
</dbReference>
<dbReference type="PROSITE" id="PS51257">
    <property type="entry name" value="PROKAR_LIPOPROTEIN"/>
    <property type="match status" value="1"/>
</dbReference>
<keyword evidence="5" id="KW-1185">Reference proteome</keyword>
<feature type="signal peptide" evidence="2">
    <location>
        <begin position="1"/>
        <end position="18"/>
    </location>
</feature>
<feature type="compositionally biased region" description="Polar residues" evidence="1">
    <location>
        <begin position="31"/>
        <end position="45"/>
    </location>
</feature>
<comment type="caution">
    <text evidence="4">The sequence shown here is derived from an EMBL/GenBank/DDBJ whole genome shotgun (WGS) entry which is preliminary data.</text>
</comment>
<keyword evidence="2" id="KW-0732">Signal</keyword>
<evidence type="ECO:0000313" key="4">
    <source>
        <dbReference type="EMBL" id="MEX6687783.1"/>
    </source>
</evidence>
<evidence type="ECO:0000256" key="1">
    <source>
        <dbReference type="SAM" id="MobiDB-lite"/>
    </source>
</evidence>
<evidence type="ECO:0000313" key="5">
    <source>
        <dbReference type="Proteomes" id="UP001560573"/>
    </source>
</evidence>
<organism evidence="4 5">
    <name type="scientific">Danxiaibacter flavus</name>
    <dbReference type="NCBI Taxonomy" id="3049108"/>
    <lineage>
        <taxon>Bacteria</taxon>
        <taxon>Pseudomonadati</taxon>
        <taxon>Bacteroidota</taxon>
        <taxon>Chitinophagia</taxon>
        <taxon>Chitinophagales</taxon>
        <taxon>Chitinophagaceae</taxon>
        <taxon>Danxiaibacter</taxon>
    </lineage>
</organism>
<accession>A0ABV3ZH04</accession>
<dbReference type="Proteomes" id="UP001560573">
    <property type="component" value="Unassembled WGS sequence"/>
</dbReference>
<feature type="domain" description="DUF4142" evidence="3">
    <location>
        <begin position="64"/>
        <end position="199"/>
    </location>
</feature>
<feature type="chain" id="PRO_5046908478" evidence="2">
    <location>
        <begin position="19"/>
        <end position="204"/>
    </location>
</feature>
<gene>
    <name evidence="4" type="ORF">QTN47_09780</name>
</gene>
<dbReference type="Gene3D" id="1.20.1260.10">
    <property type="match status" value="1"/>
</dbReference>
<evidence type="ECO:0000256" key="2">
    <source>
        <dbReference type="SAM" id="SignalP"/>
    </source>
</evidence>
<protein>
    <submittedName>
        <fullName evidence="4">DUF4142 domain-containing protein</fullName>
    </submittedName>
</protein>
<name>A0ABV3ZH04_9BACT</name>
<dbReference type="InterPro" id="IPR012347">
    <property type="entry name" value="Ferritin-like"/>
</dbReference>
<proteinExistence type="predicted"/>
<dbReference type="RefSeq" id="WP_369329186.1">
    <property type="nucleotide sequence ID" value="NZ_JAULBC010000002.1"/>
</dbReference>
<dbReference type="PANTHER" id="PTHR38593:SF1">
    <property type="entry name" value="BLR2558 PROTEIN"/>
    <property type="match status" value="1"/>
</dbReference>